<dbReference type="CDD" id="cd17325">
    <property type="entry name" value="MFS_MdtG_SLC18_like"/>
    <property type="match status" value="1"/>
</dbReference>
<keyword evidence="3" id="KW-1003">Cell membrane</keyword>
<dbReference type="Pfam" id="PF07690">
    <property type="entry name" value="MFS_1"/>
    <property type="match status" value="1"/>
</dbReference>
<gene>
    <name evidence="9" type="ORF">LCGC14_3077500</name>
</gene>
<dbReference type="SUPFAM" id="SSF103473">
    <property type="entry name" value="MFS general substrate transporter"/>
    <property type="match status" value="1"/>
</dbReference>
<dbReference type="InterPro" id="IPR011701">
    <property type="entry name" value="MFS"/>
</dbReference>
<feature type="transmembrane region" description="Helical" evidence="7">
    <location>
        <begin position="202"/>
        <end position="226"/>
    </location>
</feature>
<organism evidence="9">
    <name type="scientific">marine sediment metagenome</name>
    <dbReference type="NCBI Taxonomy" id="412755"/>
    <lineage>
        <taxon>unclassified sequences</taxon>
        <taxon>metagenomes</taxon>
        <taxon>ecological metagenomes</taxon>
    </lineage>
</organism>
<dbReference type="PANTHER" id="PTHR23517">
    <property type="entry name" value="RESISTANCE PROTEIN MDTM, PUTATIVE-RELATED-RELATED"/>
    <property type="match status" value="1"/>
</dbReference>
<evidence type="ECO:0000313" key="9">
    <source>
        <dbReference type="EMBL" id="KKK55147.1"/>
    </source>
</evidence>
<feature type="transmembrane region" description="Helical" evidence="7">
    <location>
        <begin position="21"/>
        <end position="43"/>
    </location>
</feature>
<dbReference type="Gene3D" id="1.20.1250.20">
    <property type="entry name" value="MFS general substrate transporter like domains"/>
    <property type="match status" value="2"/>
</dbReference>
<dbReference type="InterPro" id="IPR020846">
    <property type="entry name" value="MFS_dom"/>
</dbReference>
<feature type="transmembrane region" description="Helical" evidence="7">
    <location>
        <begin position="144"/>
        <end position="166"/>
    </location>
</feature>
<keyword evidence="2" id="KW-0813">Transport</keyword>
<dbReference type="PANTHER" id="PTHR23517:SF3">
    <property type="entry name" value="INTEGRAL MEMBRANE TRANSPORT PROTEIN"/>
    <property type="match status" value="1"/>
</dbReference>
<feature type="transmembrane region" description="Helical" evidence="7">
    <location>
        <begin position="265"/>
        <end position="287"/>
    </location>
</feature>
<comment type="caution">
    <text evidence="9">The sequence shown here is derived from an EMBL/GenBank/DDBJ whole genome shotgun (WGS) entry which is preliminary data.</text>
</comment>
<evidence type="ECO:0000256" key="1">
    <source>
        <dbReference type="ARBA" id="ARBA00004651"/>
    </source>
</evidence>
<evidence type="ECO:0000256" key="6">
    <source>
        <dbReference type="ARBA" id="ARBA00023136"/>
    </source>
</evidence>
<name>A0A0F8WE50_9ZZZZ</name>
<feature type="transmembrane region" description="Helical" evidence="7">
    <location>
        <begin position="238"/>
        <end position="259"/>
    </location>
</feature>
<dbReference type="PROSITE" id="PS50850">
    <property type="entry name" value="MFS"/>
    <property type="match status" value="1"/>
</dbReference>
<feature type="domain" description="Major facilitator superfamily (MFS) profile" evidence="8">
    <location>
        <begin position="1"/>
        <end position="290"/>
    </location>
</feature>
<comment type="subcellular location">
    <subcellularLocation>
        <location evidence="1">Cell membrane</location>
        <topology evidence="1">Multi-pass membrane protein</topology>
    </subcellularLocation>
</comment>
<keyword evidence="5 7" id="KW-1133">Transmembrane helix</keyword>
<dbReference type="InterPro" id="IPR036259">
    <property type="entry name" value="MFS_trans_sf"/>
</dbReference>
<reference evidence="9" key="1">
    <citation type="journal article" date="2015" name="Nature">
        <title>Complex archaea that bridge the gap between prokaryotes and eukaryotes.</title>
        <authorList>
            <person name="Spang A."/>
            <person name="Saw J.H."/>
            <person name="Jorgensen S.L."/>
            <person name="Zaremba-Niedzwiedzka K."/>
            <person name="Martijn J."/>
            <person name="Lind A.E."/>
            <person name="van Eijk R."/>
            <person name="Schleper C."/>
            <person name="Guy L."/>
            <person name="Ettema T.J."/>
        </authorList>
    </citation>
    <scope>NUCLEOTIDE SEQUENCE</scope>
</reference>
<dbReference type="EMBL" id="LAZR01065639">
    <property type="protein sequence ID" value="KKK55147.1"/>
    <property type="molecule type" value="Genomic_DNA"/>
</dbReference>
<keyword evidence="6 7" id="KW-0472">Membrane</keyword>
<dbReference type="GO" id="GO:0022857">
    <property type="term" value="F:transmembrane transporter activity"/>
    <property type="evidence" value="ECO:0007669"/>
    <property type="project" value="InterPro"/>
</dbReference>
<dbReference type="GO" id="GO:0005886">
    <property type="term" value="C:plasma membrane"/>
    <property type="evidence" value="ECO:0007669"/>
    <property type="project" value="UniProtKB-SubCell"/>
</dbReference>
<sequence length="304" mass="31769">YMTGAMILLTDITTDENRGRLMSIFQGSLLAGVSLGPAVGGFVAEGFGLAAPFFLVAALAGVATLWSFVRMPETVHLSREQARAAAEESRDEAPPRQTARQSVLSLLARPDFLLVSMLTMSIFLTRTGGRLTLLPLVGANRLDMSPGLLGLIFAMMTVLQLIVLVPGGTMIDKLGRKVLIVPSALVTGVALVLFALSGQVWMFIMAAVIHGIGTGILGPAPAAYAADIAPPGMRGVTMGLYRTFGDAGFVIGPVALGGLADLTGFGPALAFNAMVLVSVAMMFAIFARETLRRPVVPQPQAGDV</sequence>
<evidence type="ECO:0000256" key="5">
    <source>
        <dbReference type="ARBA" id="ARBA00022989"/>
    </source>
</evidence>
<dbReference type="AlphaFoldDB" id="A0A0F8WE50"/>
<feature type="transmembrane region" description="Helical" evidence="7">
    <location>
        <begin position="106"/>
        <end position="124"/>
    </location>
</feature>
<dbReference type="InterPro" id="IPR005829">
    <property type="entry name" value="Sugar_transporter_CS"/>
</dbReference>
<feature type="transmembrane region" description="Helical" evidence="7">
    <location>
        <begin position="178"/>
        <end position="196"/>
    </location>
</feature>
<evidence type="ECO:0000256" key="7">
    <source>
        <dbReference type="SAM" id="Phobius"/>
    </source>
</evidence>
<evidence type="ECO:0000256" key="2">
    <source>
        <dbReference type="ARBA" id="ARBA00022448"/>
    </source>
</evidence>
<dbReference type="PROSITE" id="PS00216">
    <property type="entry name" value="SUGAR_TRANSPORT_1"/>
    <property type="match status" value="1"/>
</dbReference>
<dbReference type="InterPro" id="IPR050171">
    <property type="entry name" value="MFS_Transporters"/>
</dbReference>
<proteinExistence type="predicted"/>
<accession>A0A0F8WE50</accession>
<evidence type="ECO:0000259" key="8">
    <source>
        <dbReference type="PROSITE" id="PS50850"/>
    </source>
</evidence>
<keyword evidence="4 7" id="KW-0812">Transmembrane</keyword>
<evidence type="ECO:0000256" key="3">
    <source>
        <dbReference type="ARBA" id="ARBA00022475"/>
    </source>
</evidence>
<evidence type="ECO:0000256" key="4">
    <source>
        <dbReference type="ARBA" id="ARBA00022692"/>
    </source>
</evidence>
<feature type="non-terminal residue" evidence="9">
    <location>
        <position position="1"/>
    </location>
</feature>
<feature type="transmembrane region" description="Helical" evidence="7">
    <location>
        <begin position="49"/>
        <end position="69"/>
    </location>
</feature>
<protein>
    <recommendedName>
        <fullName evidence="8">Major facilitator superfamily (MFS) profile domain-containing protein</fullName>
    </recommendedName>
</protein>